<gene>
    <name evidence="1" type="ORF">BCT99_11320</name>
</gene>
<reference key="1">
    <citation type="submission" date="2016-07" db="EMBL/GenBank/DDBJ databases">
        <title>Nontailed viruses are major unrecognized killers of bacteria in the ocean.</title>
        <authorList>
            <person name="Kauffman K."/>
            <person name="Hussain F."/>
            <person name="Yang J."/>
            <person name="Arevalo P."/>
            <person name="Brown J."/>
            <person name="Cutler M."/>
            <person name="Kelly L."/>
            <person name="Polz M.F."/>
        </authorList>
    </citation>
    <scope>NUCLEOTIDE SEQUENCE [LARGE SCALE GENOMIC DNA]</scope>
    <source>
        <strain>10N.261.52.F7</strain>
    </source>
</reference>
<name>A0AB36XRB3_9VIBR</name>
<accession>A0AB36XRB3</accession>
<protein>
    <submittedName>
        <fullName evidence="1">Pyrophosphatase</fullName>
    </submittedName>
</protein>
<dbReference type="Pfam" id="PF08843">
    <property type="entry name" value="AbiEii"/>
    <property type="match status" value="1"/>
</dbReference>
<evidence type="ECO:0000313" key="1">
    <source>
        <dbReference type="EMBL" id="PMK49139.1"/>
    </source>
</evidence>
<proteinExistence type="predicted"/>
<dbReference type="Gene3D" id="3.10.450.620">
    <property type="entry name" value="JHP933, nucleotidyltransferase-like core domain"/>
    <property type="match status" value="1"/>
</dbReference>
<dbReference type="EMBL" id="MCXM01000004">
    <property type="protein sequence ID" value="PMK49139.1"/>
    <property type="molecule type" value="Genomic_DNA"/>
</dbReference>
<comment type="caution">
    <text evidence="1">The sequence shown here is derived from an EMBL/GenBank/DDBJ whole genome shotgun (WGS) entry which is preliminary data.</text>
</comment>
<organism evidence="1">
    <name type="scientific">Vibrio lentus</name>
    <dbReference type="NCBI Taxonomy" id="136468"/>
    <lineage>
        <taxon>Bacteria</taxon>
        <taxon>Pseudomonadati</taxon>
        <taxon>Pseudomonadota</taxon>
        <taxon>Gammaproteobacteria</taxon>
        <taxon>Vibrionales</taxon>
        <taxon>Vibrionaceae</taxon>
        <taxon>Vibrio</taxon>
    </lineage>
</organism>
<dbReference type="AlphaFoldDB" id="A0AB36XRB3"/>
<reference evidence="1" key="3">
    <citation type="journal article" date="2018" name="Nature">
        <title>A major lineage of non-tailed dsDNA viruses as unrecognized killers of marine bacteria.</title>
        <authorList>
            <person name="Kauffman K.M."/>
            <person name="Hussain F.A."/>
            <person name="Yang J."/>
            <person name="Arevalo P."/>
            <person name="Brown J.M."/>
            <person name="Chang W.K."/>
            <person name="VanInsberghe D."/>
            <person name="Elsherbini J."/>
            <person name="Sharma R.S."/>
            <person name="Cutler M.B."/>
            <person name="Kelly L."/>
            <person name="Polz M.F."/>
        </authorList>
    </citation>
    <scope>NUCLEOTIDE SEQUENCE</scope>
    <source>
        <strain evidence="1">10N.261.52.F7</strain>
    </source>
</reference>
<dbReference type="InterPro" id="IPR014942">
    <property type="entry name" value="AbiEii"/>
</dbReference>
<sequence length="317" mass="36685">MEKLKQQFLEVSDALELGNPAIIEKDYWVVTLLAELAKVSPVHHQMVFSGGTALAKSNVKILRMSEDVDIKLIPKPAFEELSRAKKKEARKVCINEIEQAITQSERFTVEARLVRDEYRYIELELRYPQQFSQAPCLRPIIKLELMETRPLLDVEPRSIQSLVAELYKQPHEVKAFDCVSIHATLVEKVISMLRRTMSVKRSAERKDDATLVRHIYDVYCILKTEGQKKSLDLKALTPLFKTVLEEDIDRFGNQHAEFVYNPKQELQLGLKELEENPVFRQRFQDFVTPMVFNTEPHDFDTCFAPFKSVAETLISTI</sequence>
<dbReference type="RefSeq" id="WP_102282386.1">
    <property type="nucleotide sequence ID" value="NZ_JAJGZN020000006.1"/>
</dbReference>
<reference evidence="1" key="2">
    <citation type="submission" date="2016-07" db="EMBL/GenBank/DDBJ databases">
        <authorList>
            <person name="Kauffman K."/>
            <person name="Arevalo P."/>
            <person name="Polz M.F."/>
        </authorList>
    </citation>
    <scope>NUCLEOTIDE SEQUENCE</scope>
    <source>
        <strain evidence="1">10N.261.52.F7</strain>
    </source>
</reference>